<dbReference type="EMBL" id="MUAJ01000020">
    <property type="protein sequence ID" value="OOR10933.1"/>
    <property type="molecule type" value="Genomic_DNA"/>
</dbReference>
<evidence type="ECO:0000256" key="1">
    <source>
        <dbReference type="ARBA" id="ARBA00009481"/>
    </source>
</evidence>
<dbReference type="AlphaFoldDB" id="A0A1S9TLR8"/>
<organism evidence="4 5">
    <name type="scientific">Bacillus cereus</name>
    <dbReference type="NCBI Taxonomy" id="1396"/>
    <lineage>
        <taxon>Bacteria</taxon>
        <taxon>Bacillati</taxon>
        <taxon>Bacillota</taxon>
        <taxon>Bacilli</taxon>
        <taxon>Bacillales</taxon>
        <taxon>Bacillaceae</taxon>
        <taxon>Bacillus</taxon>
        <taxon>Bacillus cereus group</taxon>
    </lineage>
</organism>
<protein>
    <submittedName>
        <fullName evidence="4">Glycosyl transferase</fullName>
    </submittedName>
</protein>
<keyword evidence="4" id="KW-0808">Transferase</keyword>
<dbReference type="PANTHER" id="PTHR45947">
    <property type="entry name" value="SULFOQUINOVOSYL TRANSFERASE SQD2"/>
    <property type="match status" value="1"/>
</dbReference>
<sequence>MKILHIAEYVKGGIATYLQEVIEYQEQCENIDDVFLLYGDVHSGELKNINHENIYGYSYKRSPRYIIKAIKEINAYINLIKPDIVHVHSSFAGLYVRLLYFIKKRDVKIVYCSHGWSFLMDTSRLKKRIYSLIERVLALKTDTIVNISLYEHTNSLKYNLPEKKSTVIYNGISNRNNDKRIPLDIEKDCINLLFVGRFDKQKGLDILIDIFKNNSLPKVNLYIIGEPVVSHVEFQFPKNVINLGWIDNKLLDSYYSDMDAVIMPSRWEGFGLVAIEAMKNRKPVIVSNRGALPELISQEVNGYIFDLEKTNELVEILLRLDKVELKEMGNRGRSIYEEKFTSDIMNGKIIEEYKKLVDNITC</sequence>
<dbReference type="PANTHER" id="PTHR45947:SF3">
    <property type="entry name" value="SULFOQUINOVOSYL TRANSFERASE SQD2"/>
    <property type="match status" value="1"/>
</dbReference>
<comment type="caution">
    <text evidence="4">The sequence shown here is derived from an EMBL/GenBank/DDBJ whole genome shotgun (WGS) entry which is preliminary data.</text>
</comment>
<dbReference type="InterPro" id="IPR028098">
    <property type="entry name" value="Glyco_trans_4-like_N"/>
</dbReference>
<evidence type="ECO:0000313" key="4">
    <source>
        <dbReference type="EMBL" id="OOR10933.1"/>
    </source>
</evidence>
<dbReference type="Pfam" id="PF13439">
    <property type="entry name" value="Glyco_transf_4"/>
    <property type="match status" value="1"/>
</dbReference>
<evidence type="ECO:0000313" key="5">
    <source>
        <dbReference type="Proteomes" id="UP000190906"/>
    </source>
</evidence>
<evidence type="ECO:0000259" key="3">
    <source>
        <dbReference type="Pfam" id="PF13439"/>
    </source>
</evidence>
<dbReference type="GO" id="GO:0016757">
    <property type="term" value="F:glycosyltransferase activity"/>
    <property type="evidence" value="ECO:0007669"/>
    <property type="project" value="InterPro"/>
</dbReference>
<evidence type="ECO:0000259" key="2">
    <source>
        <dbReference type="Pfam" id="PF00534"/>
    </source>
</evidence>
<comment type="similarity">
    <text evidence="1">Belongs to the glycosyltransferase group 1 family. Glycosyltransferase 4 subfamily.</text>
</comment>
<dbReference type="Proteomes" id="UP000190906">
    <property type="component" value="Unassembled WGS sequence"/>
</dbReference>
<proteinExistence type="inferred from homology"/>
<name>A0A1S9TLR8_BACCE</name>
<reference evidence="4 5" key="1">
    <citation type="submission" date="2017-01" db="EMBL/GenBank/DDBJ databases">
        <title>Bacillus cereus isolates.</title>
        <authorList>
            <person name="Beno S.M."/>
        </authorList>
    </citation>
    <scope>NUCLEOTIDE SEQUENCE [LARGE SCALE GENOMIC DNA]</scope>
    <source>
        <strain evidence="4 5">FSL H8-0485</strain>
    </source>
</reference>
<feature type="domain" description="Glycosyl transferase family 1" evidence="2">
    <location>
        <begin position="182"/>
        <end position="320"/>
    </location>
</feature>
<accession>A0A1S9TLR8</accession>
<gene>
    <name evidence="4" type="ORF">BW897_19985</name>
</gene>
<dbReference type="Gene3D" id="3.40.50.2000">
    <property type="entry name" value="Glycogen Phosphorylase B"/>
    <property type="match status" value="2"/>
</dbReference>
<dbReference type="InterPro" id="IPR050194">
    <property type="entry name" value="Glycosyltransferase_grp1"/>
</dbReference>
<dbReference type="Pfam" id="PF00534">
    <property type="entry name" value="Glycos_transf_1"/>
    <property type="match status" value="1"/>
</dbReference>
<dbReference type="RefSeq" id="WP_078205032.1">
    <property type="nucleotide sequence ID" value="NZ_MUAJ01000020.1"/>
</dbReference>
<dbReference type="InterPro" id="IPR001296">
    <property type="entry name" value="Glyco_trans_1"/>
</dbReference>
<feature type="domain" description="Glycosyltransferase subfamily 4-like N-terminal" evidence="3">
    <location>
        <begin position="12"/>
        <end position="172"/>
    </location>
</feature>
<dbReference type="SUPFAM" id="SSF53756">
    <property type="entry name" value="UDP-Glycosyltransferase/glycogen phosphorylase"/>
    <property type="match status" value="1"/>
</dbReference>